<dbReference type="Pfam" id="PF11964">
    <property type="entry name" value="SpoIIAA-like"/>
    <property type="match status" value="1"/>
</dbReference>
<dbReference type="Gene3D" id="3.40.50.10600">
    <property type="entry name" value="SpoIIaa-like domains"/>
    <property type="match status" value="1"/>
</dbReference>
<dbReference type="SUPFAM" id="SSF52091">
    <property type="entry name" value="SpoIIaa-like"/>
    <property type="match status" value="1"/>
</dbReference>
<proteinExistence type="predicted"/>
<name>A0ABN5YLV6_9MYCO</name>
<evidence type="ECO:0008006" key="3">
    <source>
        <dbReference type="Google" id="ProtNLM"/>
    </source>
</evidence>
<dbReference type="Proteomes" id="UP000465609">
    <property type="component" value="Chromosome"/>
</dbReference>
<dbReference type="EMBL" id="AP022577">
    <property type="protein sequence ID" value="BBX82649.1"/>
    <property type="molecule type" value="Genomic_DNA"/>
</dbReference>
<dbReference type="InterPro" id="IPR036513">
    <property type="entry name" value="STAS_dom_sf"/>
</dbReference>
<accession>A0ABN5YLV6</accession>
<dbReference type="InterPro" id="IPR038396">
    <property type="entry name" value="SpoIIAA-like_sf"/>
</dbReference>
<reference evidence="1 2" key="1">
    <citation type="journal article" date="2019" name="Emerg. Microbes Infect.">
        <title>Comprehensive subspecies identification of 175 nontuberculous mycobacteria species based on 7547 genomic profiles.</title>
        <authorList>
            <person name="Matsumoto Y."/>
            <person name="Kinjo T."/>
            <person name="Motooka D."/>
            <person name="Nabeya D."/>
            <person name="Jung N."/>
            <person name="Uechi K."/>
            <person name="Horii T."/>
            <person name="Iida T."/>
            <person name="Fujita J."/>
            <person name="Nakamura S."/>
        </authorList>
    </citation>
    <scope>NUCLEOTIDE SEQUENCE [LARGE SCALE GENOMIC DNA]</scope>
    <source>
        <strain evidence="1 2">JCM 15296</strain>
    </source>
</reference>
<dbReference type="InterPro" id="IPR021866">
    <property type="entry name" value="SpoIIAA-like"/>
</dbReference>
<sequence length="146" mass="16274">MVSLRINTVGGFGPRIAVITKEQYMIEYDLDKEHSILHVEPKSSLEQDDFVKLAQVVDPYIESTGGLAGLIIEASEFPGWDSFGAMVTHFRFVREHHKRVKRVAVVTDSSMGDIAQHLASHFVSAEIRHFPAGQIDAAREWISSPA</sequence>
<gene>
    <name evidence="1" type="ORF">MAUB_05220</name>
</gene>
<organism evidence="1 2">
    <name type="scientific">Mycolicibacterium aubagnense</name>
    <dbReference type="NCBI Taxonomy" id="319707"/>
    <lineage>
        <taxon>Bacteria</taxon>
        <taxon>Bacillati</taxon>
        <taxon>Actinomycetota</taxon>
        <taxon>Actinomycetes</taxon>
        <taxon>Mycobacteriales</taxon>
        <taxon>Mycobacteriaceae</taxon>
        <taxon>Mycolicibacterium</taxon>
    </lineage>
</organism>
<keyword evidence="2" id="KW-1185">Reference proteome</keyword>
<protein>
    <recommendedName>
        <fullName evidence="3">STAS/SEC14 domain-containing protein</fullName>
    </recommendedName>
</protein>
<evidence type="ECO:0000313" key="1">
    <source>
        <dbReference type="EMBL" id="BBX82649.1"/>
    </source>
</evidence>
<evidence type="ECO:0000313" key="2">
    <source>
        <dbReference type="Proteomes" id="UP000465609"/>
    </source>
</evidence>